<dbReference type="InterPro" id="IPR000172">
    <property type="entry name" value="GMC_OxRdtase_N"/>
</dbReference>
<comment type="cofactor">
    <cofactor evidence="1">
        <name>FAD</name>
        <dbReference type="ChEBI" id="CHEBI:57692"/>
    </cofactor>
</comment>
<dbReference type="Proteomes" id="UP000541583">
    <property type="component" value="Unassembled WGS sequence"/>
</dbReference>
<dbReference type="GO" id="GO:0008812">
    <property type="term" value="F:choline dehydrogenase activity"/>
    <property type="evidence" value="ECO:0007669"/>
    <property type="project" value="UniProtKB-EC"/>
</dbReference>
<keyword evidence="7" id="KW-1185">Reference proteome</keyword>
<dbReference type="EC" id="1.1.99.1" evidence="6"/>
<proteinExistence type="inferred from homology"/>
<comment type="caution">
    <text evidence="6">The sequence shown here is derived from an EMBL/GenBank/DDBJ whole genome shotgun (WGS) entry which is preliminary data.</text>
</comment>
<sequence length="178" mass="19358">MMWARGTQHDYDSWAAAGNPGWDYESVLPLFRQIEDWEGGASAFHGAGGPIAIENIKDPHPLIAAFSDSCLAMGMPLLDDMNGQSPQGVGPMSVNFRENRRSSPTAYLKLPSISVKQNLTILTNTKALKLQLTGSHCTGVELLRNGEIMIIEAAREVVLSAGAIEYPIWALFIIKTGM</sequence>
<dbReference type="Gene3D" id="3.30.410.40">
    <property type="match status" value="1"/>
</dbReference>
<dbReference type="Gene3D" id="3.50.50.60">
    <property type="entry name" value="FAD/NAD(P)-binding domain"/>
    <property type="match status" value="1"/>
</dbReference>
<evidence type="ECO:0000256" key="4">
    <source>
        <dbReference type="ARBA" id="ARBA00022827"/>
    </source>
</evidence>
<dbReference type="PANTHER" id="PTHR11552:SF147">
    <property type="entry name" value="CHOLINE DEHYDROGENASE, MITOCHONDRIAL"/>
    <property type="match status" value="1"/>
</dbReference>
<organism evidence="6 7">
    <name type="scientific">Mucilaginibacter lappiensis</name>
    <dbReference type="NCBI Taxonomy" id="354630"/>
    <lineage>
        <taxon>Bacteria</taxon>
        <taxon>Pseudomonadati</taxon>
        <taxon>Bacteroidota</taxon>
        <taxon>Sphingobacteriia</taxon>
        <taxon>Sphingobacteriales</taxon>
        <taxon>Sphingobacteriaceae</taxon>
        <taxon>Mucilaginibacter</taxon>
    </lineage>
</organism>
<evidence type="ECO:0000259" key="5">
    <source>
        <dbReference type="Pfam" id="PF00732"/>
    </source>
</evidence>
<name>A0ABR6PDU8_9SPHI</name>
<reference evidence="6 7" key="1">
    <citation type="submission" date="2020-08" db="EMBL/GenBank/DDBJ databases">
        <title>Genomic Encyclopedia of Type Strains, Phase IV (KMG-V): Genome sequencing to study the core and pangenomes of soil and plant-associated prokaryotes.</title>
        <authorList>
            <person name="Whitman W."/>
        </authorList>
    </citation>
    <scope>NUCLEOTIDE SEQUENCE [LARGE SCALE GENOMIC DNA]</scope>
    <source>
        <strain evidence="6 7">ANJLi2</strain>
    </source>
</reference>
<accession>A0ABR6PDU8</accession>
<dbReference type="Pfam" id="PF00732">
    <property type="entry name" value="GMC_oxred_N"/>
    <property type="match status" value="1"/>
</dbReference>
<dbReference type="SUPFAM" id="SSF51905">
    <property type="entry name" value="FAD/NAD(P)-binding domain"/>
    <property type="match status" value="1"/>
</dbReference>
<evidence type="ECO:0000256" key="2">
    <source>
        <dbReference type="ARBA" id="ARBA00010790"/>
    </source>
</evidence>
<dbReference type="InterPro" id="IPR012132">
    <property type="entry name" value="GMC_OxRdtase"/>
</dbReference>
<keyword evidence="3" id="KW-0285">Flavoprotein</keyword>
<dbReference type="InterPro" id="IPR036188">
    <property type="entry name" value="FAD/NAD-bd_sf"/>
</dbReference>
<keyword evidence="4" id="KW-0274">FAD</keyword>
<evidence type="ECO:0000313" key="7">
    <source>
        <dbReference type="Proteomes" id="UP000541583"/>
    </source>
</evidence>
<gene>
    <name evidence="6" type="ORF">HDF23_000518</name>
</gene>
<evidence type="ECO:0000256" key="1">
    <source>
        <dbReference type="ARBA" id="ARBA00001974"/>
    </source>
</evidence>
<evidence type="ECO:0000256" key="3">
    <source>
        <dbReference type="ARBA" id="ARBA00022630"/>
    </source>
</evidence>
<comment type="similarity">
    <text evidence="2">Belongs to the GMC oxidoreductase family.</text>
</comment>
<dbReference type="PANTHER" id="PTHR11552">
    <property type="entry name" value="GLUCOSE-METHANOL-CHOLINE GMC OXIDOREDUCTASE"/>
    <property type="match status" value="1"/>
</dbReference>
<feature type="domain" description="Glucose-methanol-choline oxidoreductase N-terminal" evidence="5">
    <location>
        <begin position="1"/>
        <end position="167"/>
    </location>
</feature>
<protein>
    <submittedName>
        <fullName evidence="6">Choline dehydrogenase</fullName>
        <ecNumber evidence="6">1.1.99.1</ecNumber>
    </submittedName>
</protein>
<dbReference type="EMBL" id="JACHCB010000001">
    <property type="protein sequence ID" value="MBB6107788.1"/>
    <property type="molecule type" value="Genomic_DNA"/>
</dbReference>
<evidence type="ECO:0000313" key="6">
    <source>
        <dbReference type="EMBL" id="MBB6107788.1"/>
    </source>
</evidence>
<keyword evidence="6" id="KW-0560">Oxidoreductase</keyword>